<dbReference type="Proteomes" id="UP000244369">
    <property type="component" value="Chromosome"/>
</dbReference>
<evidence type="ECO:0000313" key="9">
    <source>
        <dbReference type="Proteomes" id="UP000244369"/>
    </source>
</evidence>
<evidence type="ECO:0000313" key="8">
    <source>
        <dbReference type="EMBL" id="AWD63201.1"/>
    </source>
</evidence>
<reference evidence="8 9" key="1">
    <citation type="submission" date="2018-03" db="EMBL/GenBank/DDBJ databases">
        <title>Complete Genome Sequence of the Chinese traditional Highland Barley wine Isolate Lactobacillus reuteri WHH1689.</title>
        <authorList>
            <person name="Chen S."/>
            <person name="Chen L."/>
            <person name="Chen L."/>
            <person name="Li Y."/>
        </authorList>
    </citation>
    <scope>NUCLEOTIDE SEQUENCE [LARGE SCALE GENOMIC DNA]</scope>
    <source>
        <strain evidence="8 9">WHH1689</strain>
    </source>
</reference>
<accession>A0A2S1ETH7</accession>
<dbReference type="InterPro" id="IPR003593">
    <property type="entry name" value="AAA+_ATPase"/>
</dbReference>
<dbReference type="EMBL" id="CP027805">
    <property type="protein sequence ID" value="AWD63201.1"/>
    <property type="molecule type" value="Genomic_DNA"/>
</dbReference>
<keyword evidence="6" id="KW-0812">Transmembrane</keyword>
<feature type="domain" description="Guanylate kinase-like" evidence="7">
    <location>
        <begin position="6"/>
        <end position="184"/>
    </location>
</feature>
<sequence length="191" mass="21609">MMKNNKYVFIVTGAAGSGKTTVANYLQDHYDMHRVVTHTTRLPRPGEQDGVDYHFETPSSLKKLHLLEQVTYDQFQYGSSLEGLEEGWEQGKNDVIVLDTAGAITYHQQLGAQVVIIFLIVTHMASLAKRMTLRGDKLSAIRSRLHSKEYHRDLALPAALKGIAHVVVNDQWKNTKQQIDIIVRQILSKKN</sequence>
<dbReference type="SUPFAM" id="SSF52540">
    <property type="entry name" value="P-loop containing nucleoside triphosphate hydrolases"/>
    <property type="match status" value="1"/>
</dbReference>
<comment type="function">
    <text evidence="1">Essential for recycling GMP and indirectly, cGMP.</text>
</comment>
<evidence type="ECO:0000256" key="6">
    <source>
        <dbReference type="SAM" id="Phobius"/>
    </source>
</evidence>
<keyword evidence="6" id="KW-0472">Membrane</keyword>
<evidence type="ECO:0000256" key="2">
    <source>
        <dbReference type="ARBA" id="ARBA00005790"/>
    </source>
</evidence>
<evidence type="ECO:0000256" key="5">
    <source>
        <dbReference type="ARBA" id="ARBA00048594"/>
    </source>
</evidence>
<dbReference type="GO" id="GO:0005829">
    <property type="term" value="C:cytosol"/>
    <property type="evidence" value="ECO:0007669"/>
    <property type="project" value="TreeGrafter"/>
</dbReference>
<keyword evidence="6" id="KW-1133">Transmembrane helix</keyword>
<evidence type="ECO:0000256" key="1">
    <source>
        <dbReference type="ARBA" id="ARBA00003531"/>
    </source>
</evidence>
<keyword evidence="4 8" id="KW-0418">Kinase</keyword>
<protein>
    <submittedName>
        <fullName evidence="8">Guanylate kinase</fullName>
    </submittedName>
</protein>
<dbReference type="PANTHER" id="PTHR23117:SF13">
    <property type="entry name" value="GUANYLATE KINASE"/>
    <property type="match status" value="1"/>
</dbReference>
<dbReference type="PROSITE" id="PS50052">
    <property type="entry name" value="GUANYLATE_KINASE_2"/>
    <property type="match status" value="1"/>
</dbReference>
<dbReference type="Pfam" id="PF00625">
    <property type="entry name" value="Guanylate_kin"/>
    <property type="match status" value="1"/>
</dbReference>
<name>A0A2S1ETH7_LIMRT</name>
<dbReference type="AlphaFoldDB" id="A0A2S1ETH7"/>
<dbReference type="Gene3D" id="3.40.50.300">
    <property type="entry name" value="P-loop containing nucleotide triphosphate hydrolases"/>
    <property type="match status" value="1"/>
</dbReference>
<evidence type="ECO:0000259" key="7">
    <source>
        <dbReference type="PROSITE" id="PS50052"/>
    </source>
</evidence>
<evidence type="ECO:0000256" key="3">
    <source>
        <dbReference type="ARBA" id="ARBA00022679"/>
    </source>
</evidence>
<evidence type="ECO:0000256" key="4">
    <source>
        <dbReference type="ARBA" id="ARBA00022777"/>
    </source>
</evidence>
<comment type="catalytic activity">
    <reaction evidence="5">
        <text>GMP + ATP = GDP + ADP</text>
        <dbReference type="Rhea" id="RHEA:20780"/>
        <dbReference type="ChEBI" id="CHEBI:30616"/>
        <dbReference type="ChEBI" id="CHEBI:58115"/>
        <dbReference type="ChEBI" id="CHEBI:58189"/>
        <dbReference type="ChEBI" id="CHEBI:456216"/>
        <dbReference type="EC" id="2.7.4.8"/>
    </reaction>
</comment>
<dbReference type="PANTHER" id="PTHR23117">
    <property type="entry name" value="GUANYLATE KINASE-RELATED"/>
    <property type="match status" value="1"/>
</dbReference>
<dbReference type="InterPro" id="IPR027417">
    <property type="entry name" value="P-loop_NTPase"/>
</dbReference>
<dbReference type="InterPro" id="IPR008145">
    <property type="entry name" value="GK/Ca_channel_bsu"/>
</dbReference>
<organism evidence="8 9">
    <name type="scientific">Limosilactobacillus reuteri</name>
    <name type="common">Lactobacillus reuteri</name>
    <dbReference type="NCBI Taxonomy" id="1598"/>
    <lineage>
        <taxon>Bacteria</taxon>
        <taxon>Bacillati</taxon>
        <taxon>Bacillota</taxon>
        <taxon>Bacilli</taxon>
        <taxon>Lactobacillales</taxon>
        <taxon>Lactobacillaceae</taxon>
        <taxon>Limosilactobacillus</taxon>
    </lineage>
</organism>
<proteinExistence type="inferred from homology"/>
<feature type="transmembrane region" description="Helical" evidence="6">
    <location>
        <begin position="110"/>
        <end position="128"/>
    </location>
</feature>
<keyword evidence="3" id="KW-0808">Transferase</keyword>
<gene>
    <name evidence="8" type="ORF">LWHH1689_1920</name>
</gene>
<comment type="similarity">
    <text evidence="2">Belongs to the guanylate kinase family.</text>
</comment>
<dbReference type="GO" id="GO:0004385">
    <property type="term" value="F:GMP kinase activity"/>
    <property type="evidence" value="ECO:0007669"/>
    <property type="project" value="UniProtKB-EC"/>
</dbReference>
<dbReference type="InterPro" id="IPR008144">
    <property type="entry name" value="Guanylate_kin-like_dom"/>
</dbReference>
<dbReference type="SMART" id="SM00072">
    <property type="entry name" value="GuKc"/>
    <property type="match status" value="1"/>
</dbReference>
<dbReference type="SMART" id="SM00382">
    <property type="entry name" value="AAA"/>
    <property type="match status" value="1"/>
</dbReference>